<dbReference type="AlphaFoldDB" id="A0A0U5LKM8"/>
<protein>
    <submittedName>
        <fullName evidence="3">Iron reductase</fullName>
    </submittedName>
</protein>
<dbReference type="InterPro" id="IPR008090">
    <property type="entry name" value="Fe_iron_reduct"/>
</dbReference>
<feature type="domain" description="Aerobactin siderophore biosynthesis IucA/IucC-like C-terminal" evidence="1">
    <location>
        <begin position="186"/>
        <end position="330"/>
    </location>
</feature>
<dbReference type="GO" id="GO:0003824">
    <property type="term" value="F:catalytic activity"/>
    <property type="evidence" value="ECO:0007669"/>
    <property type="project" value="UniProtKB-ARBA"/>
</dbReference>
<feature type="domain" description="Ferric siderophore reductase C-terminal" evidence="2">
    <location>
        <begin position="334"/>
        <end position="354"/>
    </location>
</feature>
<proteinExistence type="predicted"/>
<evidence type="ECO:0000259" key="1">
    <source>
        <dbReference type="Pfam" id="PF06276"/>
    </source>
</evidence>
<keyword evidence="4" id="KW-1185">Reference proteome</keyword>
<dbReference type="GO" id="GO:0051537">
    <property type="term" value="F:2 iron, 2 sulfur cluster binding"/>
    <property type="evidence" value="ECO:0007669"/>
    <property type="project" value="InterPro"/>
</dbReference>
<dbReference type="Proteomes" id="UP000059419">
    <property type="component" value="Chromosome 1"/>
</dbReference>
<evidence type="ECO:0000313" key="4">
    <source>
        <dbReference type="Proteomes" id="UP000059419"/>
    </source>
</evidence>
<name>A0A0U5LKM8_9GAMM</name>
<sequence>MKRALKRHSPTPIGRFTSPNIRVATPFSLGKTSHRRALCKRPARVNPFRLATAGRAIFMHNLFCRYCEPGFLWIESRTIIICFRIPIPYTGCRMATLSRQVQQFSSAPLIFLQSDRPLATSIDALLHEHRAYFIDTLHLNGNAPADSLTLGEWSTSACWQDLQQRYGDDVYKQHPDQLREAKPLQSLWAQWYFGLLVPPLMLALILESRALDCSPQHIRLQPHAIGRPAAFWIDVQEDEDARYLNAVQRIDRLVQHTLIPMVDAITRHGDINARLIWNNTGFLMHWFLGELKESIPELTRLALEHALFFNKQLIDGSDNPLYRTVIPRNGTMERRSCCQRYRLPDVQQCNSCTLAAS</sequence>
<evidence type="ECO:0000259" key="2">
    <source>
        <dbReference type="Pfam" id="PF11575"/>
    </source>
</evidence>
<gene>
    <name evidence="3" type="ORF">EM595_0623</name>
</gene>
<evidence type="ECO:0000313" key="3">
    <source>
        <dbReference type="EMBL" id="CUU22860.1"/>
    </source>
</evidence>
<dbReference type="STRING" id="1619313.EM595_0623"/>
<organism evidence="3 4">
    <name type="scientific">Duffyella gerundensis</name>
    <dbReference type="NCBI Taxonomy" id="1619313"/>
    <lineage>
        <taxon>Bacteria</taxon>
        <taxon>Pseudomonadati</taxon>
        <taxon>Pseudomonadota</taxon>
        <taxon>Gammaproteobacteria</taxon>
        <taxon>Enterobacterales</taxon>
        <taxon>Erwiniaceae</taxon>
        <taxon>Duffyella</taxon>
    </lineage>
</organism>
<dbReference type="Pfam" id="PF06276">
    <property type="entry name" value="FhuF"/>
    <property type="match status" value="1"/>
</dbReference>
<accession>A0A0U5LKM8</accession>
<reference evidence="4" key="1">
    <citation type="submission" date="2015-11" db="EMBL/GenBank/DDBJ databases">
        <authorList>
            <person name="Blom J."/>
        </authorList>
    </citation>
    <scope>NUCLEOTIDE SEQUENCE [LARGE SCALE GENOMIC DNA]</scope>
</reference>
<dbReference type="KEGG" id="ege:EM595_0623"/>
<dbReference type="EMBL" id="LN907827">
    <property type="protein sequence ID" value="CUU22860.1"/>
    <property type="molecule type" value="Genomic_DNA"/>
</dbReference>
<dbReference type="PATRIC" id="fig|1619313.3.peg.651"/>
<dbReference type="InterPro" id="IPR024726">
    <property type="entry name" value="FhuF_C"/>
</dbReference>
<dbReference type="InterPro" id="IPR022770">
    <property type="entry name" value="IucA/IucC-like_C"/>
</dbReference>
<dbReference type="Pfam" id="PF11575">
    <property type="entry name" value="FhuF_C"/>
    <property type="match status" value="1"/>
</dbReference>
<dbReference type="NCBIfam" id="NF007932">
    <property type="entry name" value="PRK10647.1"/>
    <property type="match status" value="1"/>
</dbReference>
<dbReference type="NCBIfam" id="TIGR03951">
    <property type="entry name" value="Fe_III_red_FhuF"/>
    <property type="match status" value="1"/>
</dbReference>
<dbReference type="PRINTS" id="PR01714">
    <property type="entry name" value="2FE2SRDCTASE"/>
</dbReference>